<accession>A0AB74USC4</accession>
<dbReference type="EMBL" id="CP170721">
    <property type="protein sequence ID" value="XIA19177.1"/>
    <property type="molecule type" value="Genomic_DNA"/>
</dbReference>
<sequence>MSGRKSPAQIEAEKLRAERIEKAEHADIRELLDLPAFRRYLRRYLGLTHVFQTTFTGNSETFFREGQRSIGTTMFGEFHLAAPARFAELMAEPLHDELIPAEEADEND</sequence>
<organism evidence="2">
    <name type="scientific">Rhodanobacter sp. FW102-FHT14D07</name>
    <dbReference type="NCBI Taxonomy" id="3351462"/>
    <lineage>
        <taxon>Bacteria</taxon>
        <taxon>Pseudomonadati</taxon>
        <taxon>Pseudomonadota</taxon>
        <taxon>Gammaproteobacteria</taxon>
        <taxon>Lysobacterales</taxon>
        <taxon>Rhodanobacteraceae</taxon>
        <taxon>Rhodanobacter</taxon>
    </lineage>
</organism>
<name>A0AB74USC4_9GAMM</name>
<dbReference type="InterPro" id="IPR057447">
    <property type="entry name" value="Bbp19-like_phage"/>
</dbReference>
<feature type="domain" description="Bbp19-like phage" evidence="1">
    <location>
        <begin position="35"/>
        <end position="90"/>
    </location>
</feature>
<protein>
    <recommendedName>
        <fullName evidence="1">Bbp19-like phage domain-containing protein</fullName>
    </recommendedName>
</protein>
<reference evidence="2" key="1">
    <citation type="submission" date="2024-10" db="EMBL/GenBank/DDBJ databases">
        <authorList>
            <person name="Lesea H.P."/>
            <person name="Kuehl J.V."/>
            <person name="Chandonia J.-M."/>
        </authorList>
    </citation>
    <scope>NUCLEOTIDE SEQUENCE</scope>
    <source>
        <strain evidence="2">FW102-FHT14D07</strain>
    </source>
</reference>
<proteinExistence type="predicted"/>
<dbReference type="Pfam" id="PF25181">
    <property type="entry name" value="Phage_Bbp19"/>
    <property type="match status" value="1"/>
</dbReference>
<evidence type="ECO:0000313" key="2">
    <source>
        <dbReference type="EMBL" id="XIA19177.1"/>
    </source>
</evidence>
<gene>
    <name evidence="2" type="ORF">ACFYG5_03260</name>
</gene>
<dbReference type="RefSeq" id="WP_395119640.1">
    <property type="nucleotide sequence ID" value="NZ_CP170721.1"/>
</dbReference>
<evidence type="ECO:0000259" key="1">
    <source>
        <dbReference type="Pfam" id="PF25181"/>
    </source>
</evidence>
<dbReference type="AlphaFoldDB" id="A0AB74USC4"/>